<dbReference type="GO" id="GO:0015562">
    <property type="term" value="F:efflux transmembrane transporter activity"/>
    <property type="evidence" value="ECO:0007669"/>
    <property type="project" value="InterPro"/>
</dbReference>
<feature type="chain" id="PRO_5019618163" evidence="2">
    <location>
        <begin position="20"/>
        <end position="496"/>
    </location>
</feature>
<dbReference type="InterPro" id="IPR010131">
    <property type="entry name" value="MdtP/NodT-like"/>
</dbReference>
<dbReference type="PANTHER" id="PTHR30203">
    <property type="entry name" value="OUTER MEMBRANE CATION EFFLUX PROTEIN"/>
    <property type="match status" value="1"/>
</dbReference>
<dbReference type="SUPFAM" id="SSF56954">
    <property type="entry name" value="Outer membrane efflux proteins (OEP)"/>
    <property type="match status" value="1"/>
</dbReference>
<keyword evidence="2" id="KW-0732">Signal</keyword>
<dbReference type="Gene3D" id="2.20.200.10">
    <property type="entry name" value="Outer membrane efflux proteins (OEP)"/>
    <property type="match status" value="1"/>
</dbReference>
<dbReference type="Gene3D" id="1.20.1600.10">
    <property type="entry name" value="Outer membrane efflux proteins (OEP)"/>
    <property type="match status" value="1"/>
</dbReference>
<dbReference type="EMBL" id="CP032707">
    <property type="protein sequence ID" value="AYG95779.1"/>
    <property type="molecule type" value="Genomic_DNA"/>
</dbReference>
<dbReference type="OrthoDB" id="7181739at2"/>
<proteinExistence type="inferred from homology"/>
<evidence type="ECO:0000256" key="2">
    <source>
        <dbReference type="RuleBase" id="RU362097"/>
    </source>
</evidence>
<comment type="similarity">
    <text evidence="1 2">Belongs to the outer membrane factor (OMF) (TC 1.B.17) family.</text>
</comment>
<feature type="signal peptide" evidence="2">
    <location>
        <begin position="1"/>
        <end position="19"/>
    </location>
</feature>
<protein>
    <submittedName>
        <fullName evidence="3">TolC family protein</fullName>
    </submittedName>
</protein>
<keyword evidence="4" id="KW-1185">Reference proteome</keyword>
<gene>
    <name evidence="3" type="ORF">D8I30_11785</name>
</gene>
<name>A0A494RJZ1_9CAUL</name>
<organism evidence="3 4">
    <name type="scientific">Brevundimonas naejangsanensis</name>
    <dbReference type="NCBI Taxonomy" id="588932"/>
    <lineage>
        <taxon>Bacteria</taxon>
        <taxon>Pseudomonadati</taxon>
        <taxon>Pseudomonadota</taxon>
        <taxon>Alphaproteobacteria</taxon>
        <taxon>Caulobacterales</taxon>
        <taxon>Caulobacteraceae</taxon>
        <taxon>Brevundimonas</taxon>
    </lineage>
</organism>
<keyword evidence="2" id="KW-0472">Membrane</keyword>
<evidence type="ECO:0000313" key="3">
    <source>
        <dbReference type="EMBL" id="AYG95779.1"/>
    </source>
</evidence>
<dbReference type="AlphaFoldDB" id="A0A494RJZ1"/>
<accession>A0A494RJZ1</accession>
<keyword evidence="2" id="KW-0449">Lipoprotein</keyword>
<evidence type="ECO:0000313" key="4">
    <source>
        <dbReference type="Proteomes" id="UP000276984"/>
    </source>
</evidence>
<sequence length="496" mass="51767">MRAPLPAILLATISLPACASQSSPTPLVDLPRTFAAATVEAGGLRPARLEPDWWRAFGDPVLDRVVEGALLGNLDIEAAAARLQQAAGASRIATSNHLPSATFSASGSAGRQSLEDPLARIASASPDYDRNRDLYGLDAAASWELDLFGRLSVARRAAVSDQRAAAIDVEGARLSVAAEIASAYITARELQTRVAIAQARARTSDEVLELIALRHEEGAASRLELEKARADASASRALLPLIEAGRDEAFNRIDLLSGRAPGHAATILGGGVIPPALAVTTDDEPAALLIRRPDIVAAENRLAAADARLTEAVTAYYPRLTIQGLAGFLSSGLSGLISEDTLQIAGSAGLSGRLLDFGAARGGVDIAQGRTREAAAAYRWTVLRAASEAEDGFSRLARGNRHALEATESQAALARASATARTAYDLGGLSLRDALDAKRRLLEVEDAAAAARADASRATVRLFRVLGGGWSAAPSRRASPETCPRSVNLETASCIA</sequence>
<dbReference type="InterPro" id="IPR003423">
    <property type="entry name" value="OMP_efflux"/>
</dbReference>
<keyword evidence="2" id="KW-0812">Transmembrane</keyword>
<dbReference type="PANTHER" id="PTHR30203:SF25">
    <property type="entry name" value="OUTER MEMBRANE PROTEIN-RELATED"/>
    <property type="match status" value="1"/>
</dbReference>
<evidence type="ECO:0000256" key="1">
    <source>
        <dbReference type="ARBA" id="ARBA00007613"/>
    </source>
</evidence>
<dbReference type="Pfam" id="PF02321">
    <property type="entry name" value="OEP"/>
    <property type="match status" value="2"/>
</dbReference>
<dbReference type="RefSeq" id="WP_121482913.1">
    <property type="nucleotide sequence ID" value="NZ_CP032707.1"/>
</dbReference>
<keyword evidence="2" id="KW-0564">Palmitate</keyword>
<comment type="subcellular location">
    <subcellularLocation>
        <location evidence="2">Cell membrane</location>
        <topology evidence="2">Lipid-anchor</topology>
    </subcellularLocation>
</comment>
<keyword evidence="2" id="KW-1134">Transmembrane beta strand</keyword>
<dbReference type="NCBIfam" id="TIGR01845">
    <property type="entry name" value="outer_NodT"/>
    <property type="match status" value="1"/>
</dbReference>
<dbReference type="GO" id="GO:0005886">
    <property type="term" value="C:plasma membrane"/>
    <property type="evidence" value="ECO:0007669"/>
    <property type="project" value="UniProtKB-SubCell"/>
</dbReference>
<dbReference type="Proteomes" id="UP000276984">
    <property type="component" value="Chromosome"/>
</dbReference>
<reference evidence="3 4" key="1">
    <citation type="submission" date="2018-10" db="EMBL/GenBank/DDBJ databases">
        <title>Complete genome sequence of Brevundimonas naejangsanensis BRV3.</title>
        <authorList>
            <person name="Berrios L."/>
            <person name="Ely B."/>
        </authorList>
    </citation>
    <scope>NUCLEOTIDE SEQUENCE [LARGE SCALE GENOMIC DNA]</scope>
    <source>
        <strain evidence="3 4">BRV3</strain>
    </source>
</reference>